<proteinExistence type="predicted"/>
<evidence type="ECO:0000313" key="1">
    <source>
        <dbReference type="EMBL" id="MFB9329230.1"/>
    </source>
</evidence>
<dbReference type="EMBL" id="JBHMDO010000041">
    <property type="protein sequence ID" value="MFB9329230.1"/>
    <property type="molecule type" value="Genomic_DNA"/>
</dbReference>
<name>A0ABV5KVH0_9BACL</name>
<gene>
    <name evidence="1" type="ORF">ACFFSY_25115</name>
</gene>
<evidence type="ECO:0000313" key="2">
    <source>
        <dbReference type="Proteomes" id="UP001589747"/>
    </source>
</evidence>
<keyword evidence="2" id="KW-1185">Reference proteome</keyword>
<reference evidence="1 2" key="1">
    <citation type="submission" date="2024-09" db="EMBL/GenBank/DDBJ databases">
        <authorList>
            <person name="Sun Q."/>
            <person name="Mori K."/>
        </authorList>
    </citation>
    <scope>NUCLEOTIDE SEQUENCE [LARGE SCALE GENOMIC DNA]</scope>
    <source>
        <strain evidence="1 2">TISTR 2452</strain>
    </source>
</reference>
<comment type="caution">
    <text evidence="1">The sequence shown here is derived from an EMBL/GenBank/DDBJ whole genome shotgun (WGS) entry which is preliminary data.</text>
</comment>
<organism evidence="1 2">
    <name type="scientific">Paenibacillus aurantiacus</name>
    <dbReference type="NCBI Taxonomy" id="1936118"/>
    <lineage>
        <taxon>Bacteria</taxon>
        <taxon>Bacillati</taxon>
        <taxon>Bacillota</taxon>
        <taxon>Bacilli</taxon>
        <taxon>Bacillales</taxon>
        <taxon>Paenibacillaceae</taxon>
        <taxon>Paenibacillus</taxon>
    </lineage>
</organism>
<accession>A0ABV5KVH0</accession>
<sequence length="175" mass="19677">MLEKLISLLALNVLEEIYLIGVVDKTEDGTIEFVTSMNFLYLEVGEQLIELAAIESYGRIRMSFADSFHTDFGLHDVEAGRVKIGQLVFENPLNDNKAANLTLYNPELDKGWILTDVLGMELANGQYLFIDPGYLGIKIGGLELKKAWEDNYAERVLPRIGAWPLEKDIRIAAKV</sequence>
<dbReference type="Proteomes" id="UP001589747">
    <property type="component" value="Unassembled WGS sequence"/>
</dbReference>
<protein>
    <submittedName>
        <fullName evidence="1">Uncharacterized protein</fullName>
    </submittedName>
</protein>
<dbReference type="RefSeq" id="WP_377499308.1">
    <property type="nucleotide sequence ID" value="NZ_JBHMDO010000041.1"/>
</dbReference>